<dbReference type="SUPFAM" id="SSF51556">
    <property type="entry name" value="Metallo-dependent hydrolases"/>
    <property type="match status" value="1"/>
</dbReference>
<dbReference type="Proteomes" id="UP001259572">
    <property type="component" value="Unassembled WGS sequence"/>
</dbReference>
<dbReference type="InterPro" id="IPR008257">
    <property type="entry name" value="Pept_M19"/>
</dbReference>
<dbReference type="GO" id="GO:0016805">
    <property type="term" value="F:dipeptidase activity"/>
    <property type="evidence" value="ECO:0007669"/>
    <property type="project" value="UniProtKB-KW"/>
</dbReference>
<protein>
    <submittedName>
        <fullName evidence="1">Membrane dipeptidase</fullName>
        <ecNumber evidence="1">3.4.13.-</ecNumber>
    </submittedName>
</protein>
<keyword evidence="1" id="KW-0645">Protease</keyword>
<organism evidence="1 2">
    <name type="scientific">Sphingosinicella rhizophila</name>
    <dbReference type="NCBI Taxonomy" id="3050082"/>
    <lineage>
        <taxon>Bacteria</taxon>
        <taxon>Pseudomonadati</taxon>
        <taxon>Pseudomonadota</taxon>
        <taxon>Alphaproteobacteria</taxon>
        <taxon>Sphingomonadales</taxon>
        <taxon>Sphingosinicellaceae</taxon>
        <taxon>Sphingosinicella</taxon>
    </lineage>
</organism>
<dbReference type="Gene3D" id="3.20.20.140">
    <property type="entry name" value="Metal-dependent hydrolases"/>
    <property type="match status" value="1"/>
</dbReference>
<sequence length="328" mass="35788">MNDRTTAILDQAIACDMTCPWVAAGDPSLRDALPERYRKSGWSYVSLTLASDGDTIATAIQTIAATRRLIETSSDTCLLVETVDDIRRAKREGKLGLGFHFQGSLPVDRDLNLVSLFYDLGVRHMLMVYNYKNYVADGCYESGDGGLSRFGHELVAEMNRVGMIVDVAHTGYKSSMDTIAASTAPVIVSHGNLKAFNDHPRCYTDEQIRAIAASGGVFGLTGLGVFIGGNDSSTPALVRQVDHVVQLVGPSHIGFGFDYVYDMPALEAMMAPYADKLPKGDGTRNQQQVEPERLPAIVDALLAMNYSDEDIVAILGGNWLRVCEQVWR</sequence>
<dbReference type="EMBL" id="JAVUPU010000003">
    <property type="protein sequence ID" value="MDT9598756.1"/>
    <property type="molecule type" value="Genomic_DNA"/>
</dbReference>
<keyword evidence="1" id="KW-0224">Dipeptidase</keyword>
<evidence type="ECO:0000313" key="1">
    <source>
        <dbReference type="EMBL" id="MDT9598756.1"/>
    </source>
</evidence>
<dbReference type="PANTHER" id="PTHR10443:SF12">
    <property type="entry name" value="DIPEPTIDASE"/>
    <property type="match status" value="1"/>
</dbReference>
<gene>
    <name evidence="1" type="ORF">RQX22_07335</name>
</gene>
<accession>A0ABU3Q5S0</accession>
<keyword evidence="1" id="KW-0378">Hydrolase</keyword>
<name>A0ABU3Q5S0_9SPHN</name>
<proteinExistence type="predicted"/>
<comment type="caution">
    <text evidence="1">The sequence shown here is derived from an EMBL/GenBank/DDBJ whole genome shotgun (WGS) entry which is preliminary data.</text>
</comment>
<dbReference type="RefSeq" id="WP_315725076.1">
    <property type="nucleotide sequence ID" value="NZ_JAVUPU010000003.1"/>
</dbReference>
<reference evidence="1 2" key="1">
    <citation type="submission" date="2023-05" db="EMBL/GenBank/DDBJ databases">
        <authorList>
            <person name="Guo Y."/>
        </authorList>
    </citation>
    <scope>NUCLEOTIDE SEQUENCE [LARGE SCALE GENOMIC DNA]</scope>
    <source>
        <strain evidence="1 2">GR2756</strain>
    </source>
</reference>
<keyword evidence="2" id="KW-1185">Reference proteome</keyword>
<dbReference type="PANTHER" id="PTHR10443">
    <property type="entry name" value="MICROSOMAL DIPEPTIDASE"/>
    <property type="match status" value="1"/>
</dbReference>
<dbReference type="EC" id="3.4.13.-" evidence="1"/>
<dbReference type="InterPro" id="IPR032466">
    <property type="entry name" value="Metal_Hydrolase"/>
</dbReference>
<dbReference type="PROSITE" id="PS51365">
    <property type="entry name" value="RENAL_DIPEPTIDASE_2"/>
    <property type="match status" value="1"/>
</dbReference>
<dbReference type="Pfam" id="PF01244">
    <property type="entry name" value="Peptidase_M19"/>
    <property type="match status" value="1"/>
</dbReference>
<evidence type="ECO:0000313" key="2">
    <source>
        <dbReference type="Proteomes" id="UP001259572"/>
    </source>
</evidence>